<sequence>MGVRIMSIPVLYILLSALWGCSRASVAEPFLKGYSEKILTPSLPRELPNVTESGYLPLAHGTKDALFYAYYTAQRALKSSKGVSGPPILVWLQGGPGCSSQLGNFYTLGPYKVNKSLMLEPNPGRWNQRYDLLFIDQPVGTGFSIAGERGVPTDELEIAADIYIGLQGFFGKHKHLREHPLFITGESYGGKYVPAIGHFIIEMEAAYGQSRDRQQELQERRQLPKRATDLGPPLFKLTGLAVGNGLTDPATQVLQHADTAFFMGMIDMSQRVQISVMQLRAAQLIAEGAWKEAHAQREELMGCIIEWSGVGTLEDFRRFRDYDADKTVDRYLNKPAVKSVLGVPEDLVFESCSEKVGEALGPDVMKSVKPLVPDILSSIPLLLYQGQMDAQDGVASNEPWIYGLEWHGKDGFQAAERELWKMNKADVAGADKSAAAAAACHGSQMRLQGLGMETSTTERSLREDGDLAVLSASSAAGADRASGAEDFQGAKGFESTGAEGKNKVVVGYWKEHSTLTHVIIRNAGHMAPHDQPKVAQAMIERWVDGVLEQQS</sequence>
<gene>
    <name evidence="3" type="primary">g8666</name>
    <name evidence="3" type="ORF">VP750_LOCUS7786</name>
</gene>
<evidence type="ECO:0000313" key="4">
    <source>
        <dbReference type="Proteomes" id="UP001497392"/>
    </source>
</evidence>
<accession>A0ABP1G3B3</accession>
<keyword evidence="2" id="KW-0732">Signal</keyword>
<proteinExistence type="inferred from homology"/>
<reference evidence="3 4" key="1">
    <citation type="submission" date="2024-06" db="EMBL/GenBank/DDBJ databases">
        <authorList>
            <person name="Kraege A."/>
            <person name="Thomma B."/>
        </authorList>
    </citation>
    <scope>NUCLEOTIDE SEQUENCE [LARGE SCALE GENOMIC DNA]</scope>
</reference>
<dbReference type="SUPFAM" id="SSF53474">
    <property type="entry name" value="alpha/beta-Hydrolases"/>
    <property type="match status" value="2"/>
</dbReference>
<dbReference type="InterPro" id="IPR018202">
    <property type="entry name" value="Ser_caboxypep_ser_AS"/>
</dbReference>
<dbReference type="Gene3D" id="3.40.50.1820">
    <property type="entry name" value="alpha/beta hydrolase"/>
    <property type="match status" value="1"/>
</dbReference>
<feature type="chain" id="PRO_5044968127" description="Carboxypeptidase" evidence="2">
    <location>
        <begin position="25"/>
        <end position="551"/>
    </location>
</feature>
<dbReference type="PRINTS" id="PR00724">
    <property type="entry name" value="CRBOXYPTASEC"/>
</dbReference>
<dbReference type="InterPro" id="IPR001563">
    <property type="entry name" value="Peptidase_S10"/>
</dbReference>
<dbReference type="InterPro" id="IPR029058">
    <property type="entry name" value="AB_hydrolase_fold"/>
</dbReference>
<keyword evidence="2" id="KW-0378">Hydrolase</keyword>
<dbReference type="PANTHER" id="PTHR11802">
    <property type="entry name" value="SERINE PROTEASE FAMILY S10 SERINE CARBOXYPEPTIDASE"/>
    <property type="match status" value="1"/>
</dbReference>
<organism evidence="3 4">
    <name type="scientific">Coccomyxa viridis</name>
    <dbReference type="NCBI Taxonomy" id="1274662"/>
    <lineage>
        <taxon>Eukaryota</taxon>
        <taxon>Viridiplantae</taxon>
        <taxon>Chlorophyta</taxon>
        <taxon>core chlorophytes</taxon>
        <taxon>Trebouxiophyceae</taxon>
        <taxon>Trebouxiophyceae incertae sedis</taxon>
        <taxon>Coccomyxaceae</taxon>
        <taxon>Coccomyxa</taxon>
    </lineage>
</organism>
<feature type="signal peptide" evidence="2">
    <location>
        <begin position="1"/>
        <end position="24"/>
    </location>
</feature>
<comment type="similarity">
    <text evidence="1 2">Belongs to the peptidase S10 family.</text>
</comment>
<evidence type="ECO:0000313" key="3">
    <source>
        <dbReference type="EMBL" id="CAL5225880.1"/>
    </source>
</evidence>
<evidence type="ECO:0000256" key="1">
    <source>
        <dbReference type="ARBA" id="ARBA00009431"/>
    </source>
</evidence>
<dbReference type="PROSITE" id="PS00560">
    <property type="entry name" value="CARBOXYPEPT_SER_HIS"/>
    <property type="match status" value="1"/>
</dbReference>
<keyword evidence="2" id="KW-0645">Protease</keyword>
<dbReference type="Pfam" id="PF00450">
    <property type="entry name" value="Peptidase_S10"/>
    <property type="match status" value="2"/>
</dbReference>
<dbReference type="InterPro" id="IPR033124">
    <property type="entry name" value="Ser_caboxypep_his_AS"/>
</dbReference>
<comment type="caution">
    <text evidence="3">The sequence shown here is derived from an EMBL/GenBank/DDBJ whole genome shotgun (WGS) entry which is preliminary data.</text>
</comment>
<protein>
    <recommendedName>
        <fullName evidence="2">Carboxypeptidase</fullName>
        <ecNumber evidence="2">3.4.16.-</ecNumber>
    </recommendedName>
</protein>
<dbReference type="PANTHER" id="PTHR11802:SF449">
    <property type="entry name" value="CARBOXYPEPTIDASE"/>
    <property type="match status" value="1"/>
</dbReference>
<dbReference type="EMBL" id="CAXHTA020000015">
    <property type="protein sequence ID" value="CAL5225880.1"/>
    <property type="molecule type" value="Genomic_DNA"/>
</dbReference>
<name>A0ABP1G3B3_9CHLO</name>
<keyword evidence="2" id="KW-0121">Carboxypeptidase</keyword>
<dbReference type="EC" id="3.4.16.-" evidence="2"/>
<evidence type="ECO:0000256" key="2">
    <source>
        <dbReference type="RuleBase" id="RU361156"/>
    </source>
</evidence>
<keyword evidence="4" id="KW-1185">Reference proteome</keyword>
<dbReference type="Proteomes" id="UP001497392">
    <property type="component" value="Unassembled WGS sequence"/>
</dbReference>
<dbReference type="PROSITE" id="PS00131">
    <property type="entry name" value="CARBOXYPEPT_SER_SER"/>
    <property type="match status" value="1"/>
</dbReference>